<dbReference type="GO" id="GO:0005509">
    <property type="term" value="F:calcium ion binding"/>
    <property type="evidence" value="ECO:0007669"/>
    <property type="project" value="InterPro"/>
</dbReference>
<dbReference type="InterPro" id="IPR018247">
    <property type="entry name" value="EF_Hand_1_Ca_BS"/>
</dbReference>
<feature type="domain" description="EF-hand" evidence="2">
    <location>
        <begin position="24"/>
        <end position="59"/>
    </location>
</feature>
<dbReference type="SMART" id="SM00054">
    <property type="entry name" value="EFh"/>
    <property type="match status" value="2"/>
</dbReference>
<dbReference type="SUPFAM" id="SSF47473">
    <property type="entry name" value="EF-hand"/>
    <property type="match status" value="1"/>
</dbReference>
<dbReference type="OrthoDB" id="26525at2759"/>
<dbReference type="PROSITE" id="PS00018">
    <property type="entry name" value="EF_HAND_1"/>
    <property type="match status" value="2"/>
</dbReference>
<evidence type="ECO:0000256" key="1">
    <source>
        <dbReference type="ARBA" id="ARBA00022837"/>
    </source>
</evidence>
<protein>
    <submittedName>
        <fullName evidence="3">Calcium-binding protein H</fullName>
    </submittedName>
</protein>
<dbReference type="EMBL" id="RXIC02000427">
    <property type="protein sequence ID" value="KAB1199685.1"/>
    <property type="molecule type" value="Genomic_DNA"/>
</dbReference>
<sequence length="130" mass="15512">MRKPILIIDHVKEYPKSVGPAVTYTRDDLVGVFNRHDKNKDGRLSISELKEAFEEIGSRWPRMRAFLELLHADENHNGFIDKEEFEKFIDHVLKNLRRPSVKKNPQDFFEFSEYKIFYNQTSFLTLHKNN</sequence>
<feature type="domain" description="EF-hand" evidence="2">
    <location>
        <begin position="71"/>
        <end position="95"/>
    </location>
</feature>
<keyword evidence="1" id="KW-0106">Calcium</keyword>
<dbReference type="InterPro" id="IPR002048">
    <property type="entry name" value="EF_hand_dom"/>
</dbReference>
<proteinExistence type="predicted"/>
<organism evidence="3 4">
    <name type="scientific">Morella rubra</name>
    <name type="common">Chinese bayberry</name>
    <dbReference type="NCBI Taxonomy" id="262757"/>
    <lineage>
        <taxon>Eukaryota</taxon>
        <taxon>Viridiplantae</taxon>
        <taxon>Streptophyta</taxon>
        <taxon>Embryophyta</taxon>
        <taxon>Tracheophyta</taxon>
        <taxon>Spermatophyta</taxon>
        <taxon>Magnoliopsida</taxon>
        <taxon>eudicotyledons</taxon>
        <taxon>Gunneridae</taxon>
        <taxon>Pentapetalae</taxon>
        <taxon>rosids</taxon>
        <taxon>fabids</taxon>
        <taxon>Fagales</taxon>
        <taxon>Myricaceae</taxon>
        <taxon>Morella</taxon>
    </lineage>
</organism>
<comment type="caution">
    <text evidence="3">The sequence shown here is derived from an EMBL/GenBank/DDBJ whole genome shotgun (WGS) entry which is preliminary data.</text>
</comment>
<keyword evidence="4" id="KW-1185">Reference proteome</keyword>
<evidence type="ECO:0000259" key="2">
    <source>
        <dbReference type="PROSITE" id="PS50222"/>
    </source>
</evidence>
<dbReference type="Gene3D" id="1.10.238.10">
    <property type="entry name" value="EF-hand"/>
    <property type="match status" value="1"/>
</dbReference>
<evidence type="ECO:0000313" key="4">
    <source>
        <dbReference type="Proteomes" id="UP000516437"/>
    </source>
</evidence>
<name>A0A6A1UGV3_9ROSI</name>
<dbReference type="InterPro" id="IPR011992">
    <property type="entry name" value="EF-hand-dom_pair"/>
</dbReference>
<accession>A0A6A1UGV3</accession>
<dbReference type="CDD" id="cd00051">
    <property type="entry name" value="EFh"/>
    <property type="match status" value="1"/>
</dbReference>
<dbReference type="Pfam" id="PF13499">
    <property type="entry name" value="EF-hand_7"/>
    <property type="match status" value="1"/>
</dbReference>
<evidence type="ECO:0000313" key="3">
    <source>
        <dbReference type="EMBL" id="KAB1199685.1"/>
    </source>
</evidence>
<dbReference type="Proteomes" id="UP000516437">
    <property type="component" value="Unassembled WGS sequence"/>
</dbReference>
<dbReference type="PROSITE" id="PS50222">
    <property type="entry name" value="EF_HAND_2"/>
    <property type="match status" value="2"/>
</dbReference>
<reference evidence="3 4" key="1">
    <citation type="journal article" date="2019" name="Plant Biotechnol. J.">
        <title>The red bayberry genome and genetic basis of sex determination.</title>
        <authorList>
            <person name="Jia H.M."/>
            <person name="Jia H.J."/>
            <person name="Cai Q.L."/>
            <person name="Wang Y."/>
            <person name="Zhao H.B."/>
            <person name="Yang W.F."/>
            <person name="Wang G.Y."/>
            <person name="Li Y.H."/>
            <person name="Zhan D.L."/>
            <person name="Shen Y.T."/>
            <person name="Niu Q.F."/>
            <person name="Chang L."/>
            <person name="Qiu J."/>
            <person name="Zhao L."/>
            <person name="Xie H.B."/>
            <person name="Fu W.Y."/>
            <person name="Jin J."/>
            <person name="Li X.W."/>
            <person name="Jiao Y."/>
            <person name="Zhou C.C."/>
            <person name="Tu T."/>
            <person name="Chai C.Y."/>
            <person name="Gao J.L."/>
            <person name="Fan L.J."/>
            <person name="van de Weg E."/>
            <person name="Wang J.Y."/>
            <person name="Gao Z.S."/>
        </authorList>
    </citation>
    <scope>NUCLEOTIDE SEQUENCE [LARGE SCALE GENOMIC DNA]</scope>
    <source>
        <tissue evidence="3">Leaves</tissue>
    </source>
</reference>
<gene>
    <name evidence="3" type="ORF">CJ030_MR0G017074</name>
</gene>
<dbReference type="AlphaFoldDB" id="A0A6A1UGV3"/>